<keyword evidence="1" id="KW-1133">Transmembrane helix</keyword>
<sequence>MYCTPSRFTIRPLSSLVQVPLLLLSSLLLSLSPLFLNRYRLNLQSRSRPELYVSSSFPDNRASSISTEASLLEICSV</sequence>
<reference evidence="2" key="2">
    <citation type="submission" date="2023-06" db="EMBL/GenBank/DDBJ databases">
        <authorList>
            <consortium name="Lawrence Berkeley National Laboratory"/>
            <person name="Haridas S."/>
            <person name="Hensen N."/>
            <person name="Bonometti L."/>
            <person name="Westerberg I."/>
            <person name="Brannstrom I.O."/>
            <person name="Guillou S."/>
            <person name="Cros-Aarteil S."/>
            <person name="Calhoun S."/>
            <person name="Kuo A."/>
            <person name="Mondo S."/>
            <person name="Pangilinan J."/>
            <person name="Riley R."/>
            <person name="Labutti K."/>
            <person name="Andreopoulos B."/>
            <person name="Lipzen A."/>
            <person name="Chen C."/>
            <person name="Yanf M."/>
            <person name="Daum C."/>
            <person name="Ng V."/>
            <person name="Clum A."/>
            <person name="Steindorff A."/>
            <person name="Ohm R."/>
            <person name="Martin F."/>
            <person name="Silar P."/>
            <person name="Natvig D."/>
            <person name="Lalanne C."/>
            <person name="Gautier V."/>
            <person name="Ament-Velasquez S.L."/>
            <person name="Kruys A."/>
            <person name="Hutchinson M.I."/>
            <person name="Powell A.J."/>
            <person name="Barry K."/>
            <person name="Miller A.N."/>
            <person name="Grigoriev I.V."/>
            <person name="Debuchy R."/>
            <person name="Gladieux P."/>
            <person name="Thoren M.H."/>
            <person name="Johannesson H."/>
        </authorList>
    </citation>
    <scope>NUCLEOTIDE SEQUENCE</scope>
    <source>
        <strain evidence="2">CBS 560.94</strain>
    </source>
</reference>
<comment type="caution">
    <text evidence="2">The sequence shown here is derived from an EMBL/GenBank/DDBJ whole genome shotgun (WGS) entry which is preliminary data.</text>
</comment>
<name>A0AAE0MW13_9PEZI</name>
<reference evidence="2" key="1">
    <citation type="journal article" date="2023" name="Mol. Phylogenet. Evol.">
        <title>Genome-scale phylogeny and comparative genomics of the fungal order Sordariales.</title>
        <authorList>
            <person name="Hensen N."/>
            <person name="Bonometti L."/>
            <person name="Westerberg I."/>
            <person name="Brannstrom I.O."/>
            <person name="Guillou S."/>
            <person name="Cros-Aarteil S."/>
            <person name="Calhoun S."/>
            <person name="Haridas S."/>
            <person name="Kuo A."/>
            <person name="Mondo S."/>
            <person name="Pangilinan J."/>
            <person name="Riley R."/>
            <person name="LaButti K."/>
            <person name="Andreopoulos B."/>
            <person name="Lipzen A."/>
            <person name="Chen C."/>
            <person name="Yan M."/>
            <person name="Daum C."/>
            <person name="Ng V."/>
            <person name="Clum A."/>
            <person name="Steindorff A."/>
            <person name="Ohm R.A."/>
            <person name="Martin F."/>
            <person name="Silar P."/>
            <person name="Natvig D.O."/>
            <person name="Lalanne C."/>
            <person name="Gautier V."/>
            <person name="Ament-Velasquez S.L."/>
            <person name="Kruys A."/>
            <person name="Hutchinson M.I."/>
            <person name="Powell A.J."/>
            <person name="Barry K."/>
            <person name="Miller A.N."/>
            <person name="Grigoriev I.V."/>
            <person name="Debuchy R."/>
            <person name="Gladieux P."/>
            <person name="Hiltunen Thoren M."/>
            <person name="Johannesson H."/>
        </authorList>
    </citation>
    <scope>NUCLEOTIDE SEQUENCE</scope>
    <source>
        <strain evidence="2">CBS 560.94</strain>
    </source>
</reference>
<dbReference type="Proteomes" id="UP001278500">
    <property type="component" value="Unassembled WGS sequence"/>
</dbReference>
<feature type="transmembrane region" description="Helical" evidence="1">
    <location>
        <begin position="15"/>
        <end position="36"/>
    </location>
</feature>
<evidence type="ECO:0000313" key="2">
    <source>
        <dbReference type="EMBL" id="KAK3354503.1"/>
    </source>
</evidence>
<keyword evidence="1" id="KW-0812">Transmembrane</keyword>
<organism evidence="2 3">
    <name type="scientific">Neurospora tetraspora</name>
    <dbReference type="NCBI Taxonomy" id="94610"/>
    <lineage>
        <taxon>Eukaryota</taxon>
        <taxon>Fungi</taxon>
        <taxon>Dikarya</taxon>
        <taxon>Ascomycota</taxon>
        <taxon>Pezizomycotina</taxon>
        <taxon>Sordariomycetes</taxon>
        <taxon>Sordariomycetidae</taxon>
        <taxon>Sordariales</taxon>
        <taxon>Sordariaceae</taxon>
        <taxon>Neurospora</taxon>
    </lineage>
</organism>
<dbReference type="RefSeq" id="XP_062685881.1">
    <property type="nucleotide sequence ID" value="XM_062825911.1"/>
</dbReference>
<dbReference type="AlphaFoldDB" id="A0AAE0MW13"/>
<accession>A0AAE0MW13</accession>
<evidence type="ECO:0000256" key="1">
    <source>
        <dbReference type="SAM" id="Phobius"/>
    </source>
</evidence>
<dbReference type="EMBL" id="JAUEPP010000001">
    <property type="protein sequence ID" value="KAK3354503.1"/>
    <property type="molecule type" value="Genomic_DNA"/>
</dbReference>
<dbReference type="GeneID" id="87863065"/>
<keyword evidence="1" id="KW-0472">Membrane</keyword>
<evidence type="ECO:0000313" key="3">
    <source>
        <dbReference type="Proteomes" id="UP001278500"/>
    </source>
</evidence>
<proteinExistence type="predicted"/>
<keyword evidence="3" id="KW-1185">Reference proteome</keyword>
<gene>
    <name evidence="2" type="ORF">B0H65DRAFT_448660</name>
</gene>
<protein>
    <submittedName>
        <fullName evidence="2">Uncharacterized protein</fullName>
    </submittedName>
</protein>